<evidence type="ECO:0000313" key="15">
    <source>
        <dbReference type="Proteomes" id="UP001597438"/>
    </source>
</evidence>
<dbReference type="PANTHER" id="PTHR42690">
    <property type="entry name" value="THREONINE SYNTHASE FAMILY MEMBER"/>
    <property type="match status" value="1"/>
</dbReference>
<evidence type="ECO:0000256" key="3">
    <source>
        <dbReference type="ARBA" id="ARBA00005517"/>
    </source>
</evidence>
<dbReference type="RefSeq" id="WP_251742035.1">
    <property type="nucleotide sequence ID" value="NZ_JBHUOJ010000009.1"/>
</dbReference>
<dbReference type="NCBIfam" id="TIGR00260">
    <property type="entry name" value="thrC"/>
    <property type="match status" value="1"/>
</dbReference>
<accession>A0ABW5X1Y3</accession>
<evidence type="ECO:0000256" key="4">
    <source>
        <dbReference type="ARBA" id="ARBA00013028"/>
    </source>
</evidence>
<dbReference type="InterPro" id="IPR004450">
    <property type="entry name" value="Thr_synthase-like"/>
</dbReference>
<dbReference type="PANTHER" id="PTHR42690:SF1">
    <property type="entry name" value="THREONINE SYNTHASE-LIKE 2"/>
    <property type="match status" value="1"/>
</dbReference>
<evidence type="ECO:0000313" key="14">
    <source>
        <dbReference type="EMBL" id="MFD2832687.1"/>
    </source>
</evidence>
<comment type="similarity">
    <text evidence="3">Belongs to the threonine synthase family.</text>
</comment>
<dbReference type="EC" id="4.2.3.1" evidence="4 11"/>
<evidence type="ECO:0000256" key="11">
    <source>
        <dbReference type="NCBIfam" id="TIGR00260"/>
    </source>
</evidence>
<dbReference type="EMBL" id="JBHUOJ010000009">
    <property type="protein sequence ID" value="MFD2832687.1"/>
    <property type="molecule type" value="Genomic_DNA"/>
</dbReference>
<keyword evidence="9 14" id="KW-0456">Lyase</keyword>
<reference evidence="15" key="1">
    <citation type="journal article" date="2019" name="Int. J. Syst. Evol. Microbiol.">
        <title>The Global Catalogue of Microorganisms (GCM) 10K type strain sequencing project: providing services to taxonomists for standard genome sequencing and annotation.</title>
        <authorList>
            <consortium name="The Broad Institute Genomics Platform"/>
            <consortium name="The Broad Institute Genome Sequencing Center for Infectious Disease"/>
            <person name="Wu L."/>
            <person name="Ma J."/>
        </authorList>
    </citation>
    <scope>NUCLEOTIDE SEQUENCE [LARGE SCALE GENOMIC DNA]</scope>
    <source>
        <strain evidence="15">KCTC 52925</strain>
    </source>
</reference>
<feature type="domain" description="Tryptophan synthase beta chain-like PALP" evidence="12">
    <location>
        <begin position="97"/>
        <end position="369"/>
    </location>
</feature>
<dbReference type="Pfam" id="PF00291">
    <property type="entry name" value="PALP"/>
    <property type="match status" value="1"/>
</dbReference>
<comment type="pathway">
    <text evidence="2">Amino-acid biosynthesis; L-threonine biosynthesis; L-threonine from L-aspartate: step 5/5.</text>
</comment>
<feature type="domain" description="Threonine synthase N-terminal" evidence="13">
    <location>
        <begin position="2"/>
        <end position="79"/>
    </location>
</feature>
<dbReference type="Gene3D" id="3.90.1380.10">
    <property type="entry name" value="Threonine synthase, N-terminal domain"/>
    <property type="match status" value="1"/>
</dbReference>
<sequence>MKYFSLNDKSHISNYENAVIRGLAPDKGLYFPQEIRKLPATFFNELQHLSSEEIAFEAIKSFVGNEIPENELKGIISQTLDFDFPVAEVEENVGTLELFHGPTLAFKDVGAKFMAGSLGYFIKKGDLGKITVLVATSGDTGGAVANGFLDVEGIDVVILYPKGKVSEIQEKQLTTLGRNIKALEVNGAFDDCQDMVKKAFLDEEITSKSKLTSANSINVARWLPQMFYYFFAYKQLQKRDQKLVFSVPSGNFGNICAGMLAKKMGLPIDHFIAANNANNSVTEYLDSEIYKSKPSIPTISNAMDVGNPSNFVRVQQLFENSFPHLKESLSSYSFTDEETREAMQRVFEKTGYVMDPHGAVGYLGLKRFQKENPDYYGVFLETAHPVKFLNTVESTIDQKIQIPGSIQQIMGKSKVSKEISSYEDLKNYLLN</sequence>
<keyword evidence="8" id="KW-0663">Pyridoxal phosphate</keyword>
<comment type="catalytic activity">
    <reaction evidence="10">
        <text>O-phospho-L-homoserine + H2O = L-threonine + phosphate</text>
        <dbReference type="Rhea" id="RHEA:10840"/>
        <dbReference type="ChEBI" id="CHEBI:15377"/>
        <dbReference type="ChEBI" id="CHEBI:43474"/>
        <dbReference type="ChEBI" id="CHEBI:57590"/>
        <dbReference type="ChEBI" id="CHEBI:57926"/>
        <dbReference type="EC" id="4.2.3.1"/>
    </reaction>
</comment>
<proteinExistence type="inferred from homology"/>
<evidence type="ECO:0000256" key="7">
    <source>
        <dbReference type="ARBA" id="ARBA00022697"/>
    </source>
</evidence>
<evidence type="ECO:0000256" key="9">
    <source>
        <dbReference type="ARBA" id="ARBA00023239"/>
    </source>
</evidence>
<dbReference type="SUPFAM" id="SSF53686">
    <property type="entry name" value="Tryptophan synthase beta subunit-like PLP-dependent enzymes"/>
    <property type="match status" value="1"/>
</dbReference>
<dbReference type="Gene3D" id="3.40.50.1100">
    <property type="match status" value="2"/>
</dbReference>
<organism evidence="14 15">
    <name type="scientific">Christiangramia antarctica</name>
    <dbReference type="NCBI Taxonomy" id="2058158"/>
    <lineage>
        <taxon>Bacteria</taxon>
        <taxon>Pseudomonadati</taxon>
        <taxon>Bacteroidota</taxon>
        <taxon>Flavobacteriia</taxon>
        <taxon>Flavobacteriales</taxon>
        <taxon>Flavobacteriaceae</taxon>
        <taxon>Christiangramia</taxon>
    </lineage>
</organism>
<dbReference type="GO" id="GO:0004795">
    <property type="term" value="F:threonine synthase activity"/>
    <property type="evidence" value="ECO:0007669"/>
    <property type="project" value="UniProtKB-EC"/>
</dbReference>
<name>A0ABW5X1Y3_9FLAO</name>
<evidence type="ECO:0000256" key="8">
    <source>
        <dbReference type="ARBA" id="ARBA00022898"/>
    </source>
</evidence>
<dbReference type="Pfam" id="PF14821">
    <property type="entry name" value="Thr_synth_N"/>
    <property type="match status" value="1"/>
</dbReference>
<evidence type="ECO:0000256" key="2">
    <source>
        <dbReference type="ARBA" id="ARBA00004979"/>
    </source>
</evidence>
<dbReference type="PROSITE" id="PS00165">
    <property type="entry name" value="DEHYDRATASE_SER_THR"/>
    <property type="match status" value="1"/>
</dbReference>
<protein>
    <recommendedName>
        <fullName evidence="5 11">Threonine synthase</fullName>
        <ecNumber evidence="4 11">4.2.3.1</ecNumber>
    </recommendedName>
</protein>
<dbReference type="Proteomes" id="UP001597438">
    <property type="component" value="Unassembled WGS sequence"/>
</dbReference>
<evidence type="ECO:0000256" key="1">
    <source>
        <dbReference type="ARBA" id="ARBA00001933"/>
    </source>
</evidence>
<keyword evidence="7" id="KW-0791">Threonine biosynthesis</keyword>
<evidence type="ECO:0000256" key="10">
    <source>
        <dbReference type="ARBA" id="ARBA00049144"/>
    </source>
</evidence>
<comment type="caution">
    <text evidence="14">The sequence shown here is derived from an EMBL/GenBank/DDBJ whole genome shotgun (WGS) entry which is preliminary data.</text>
</comment>
<dbReference type="InterPro" id="IPR000634">
    <property type="entry name" value="Ser/Thr_deHydtase_PyrdxlP-BS"/>
</dbReference>
<dbReference type="InterPro" id="IPR051166">
    <property type="entry name" value="Threonine_Synthase"/>
</dbReference>
<dbReference type="InterPro" id="IPR036052">
    <property type="entry name" value="TrpB-like_PALP_sf"/>
</dbReference>
<evidence type="ECO:0000256" key="6">
    <source>
        <dbReference type="ARBA" id="ARBA00022605"/>
    </source>
</evidence>
<gene>
    <name evidence="14" type="primary">thrC</name>
    <name evidence="14" type="ORF">ACFSYS_05255</name>
</gene>
<evidence type="ECO:0000259" key="13">
    <source>
        <dbReference type="Pfam" id="PF14821"/>
    </source>
</evidence>
<dbReference type="InterPro" id="IPR029144">
    <property type="entry name" value="Thr_synth_N"/>
</dbReference>
<keyword evidence="15" id="KW-1185">Reference proteome</keyword>
<evidence type="ECO:0000256" key="5">
    <source>
        <dbReference type="ARBA" id="ARBA00018679"/>
    </source>
</evidence>
<dbReference type="InterPro" id="IPR037158">
    <property type="entry name" value="Thr_synth_N_sf"/>
</dbReference>
<comment type="cofactor">
    <cofactor evidence="1">
        <name>pyridoxal 5'-phosphate</name>
        <dbReference type="ChEBI" id="CHEBI:597326"/>
    </cofactor>
</comment>
<keyword evidence="6" id="KW-0028">Amino-acid biosynthesis</keyword>
<dbReference type="InterPro" id="IPR001926">
    <property type="entry name" value="TrpB-like_PALP"/>
</dbReference>
<evidence type="ECO:0000259" key="12">
    <source>
        <dbReference type="Pfam" id="PF00291"/>
    </source>
</evidence>